<proteinExistence type="predicted"/>
<evidence type="ECO:0000313" key="1">
    <source>
        <dbReference type="EMBL" id="QHU11457.1"/>
    </source>
</evidence>
<organism evidence="1">
    <name type="scientific">viral metagenome</name>
    <dbReference type="NCBI Taxonomy" id="1070528"/>
    <lineage>
        <taxon>unclassified sequences</taxon>
        <taxon>metagenomes</taxon>
        <taxon>organismal metagenomes</taxon>
    </lineage>
</organism>
<sequence>MDTKMKLMSLMVLQERIIIIKMSTIKNLILVFKE</sequence>
<accession>A0A6C0K426</accession>
<reference evidence="1" key="1">
    <citation type="journal article" date="2020" name="Nature">
        <title>Giant virus diversity and host interactions through global metagenomics.</title>
        <authorList>
            <person name="Schulz F."/>
            <person name="Roux S."/>
            <person name="Paez-Espino D."/>
            <person name="Jungbluth S."/>
            <person name="Walsh D.A."/>
            <person name="Denef V.J."/>
            <person name="McMahon K.D."/>
            <person name="Konstantinidis K.T."/>
            <person name="Eloe-Fadrosh E.A."/>
            <person name="Kyrpides N.C."/>
            <person name="Woyke T."/>
        </authorList>
    </citation>
    <scope>NUCLEOTIDE SEQUENCE</scope>
    <source>
        <strain evidence="1">GVMAG-S-1101169-75</strain>
    </source>
</reference>
<dbReference type="EMBL" id="MN740785">
    <property type="protein sequence ID" value="QHU11457.1"/>
    <property type="molecule type" value="Genomic_DNA"/>
</dbReference>
<dbReference type="AlphaFoldDB" id="A0A6C0K426"/>
<protein>
    <submittedName>
        <fullName evidence="1">Uncharacterized protein</fullName>
    </submittedName>
</protein>
<name>A0A6C0K426_9ZZZZ</name>